<dbReference type="GO" id="GO:0005789">
    <property type="term" value="C:endoplasmic reticulum membrane"/>
    <property type="evidence" value="ECO:0007669"/>
    <property type="project" value="TreeGrafter"/>
</dbReference>
<feature type="transmembrane region" description="Helical" evidence="1">
    <location>
        <begin position="91"/>
        <end position="110"/>
    </location>
</feature>
<dbReference type="InterPro" id="IPR013248">
    <property type="entry name" value="Psh3/Shr3"/>
</dbReference>
<gene>
    <name evidence="2" type="ORF">GNLVRS02_ARAD1C10978g</name>
</gene>
<dbReference type="PANTHER" id="PTHR28228:SF1">
    <property type="entry name" value="SECRETORY COMPONENT PROTEIN SHR3"/>
    <property type="match status" value="1"/>
</dbReference>
<dbReference type="PIRSF" id="PIRSF029187">
    <property type="entry name" value="Shr3_AAP_chap"/>
    <property type="match status" value="1"/>
</dbReference>
<feature type="transmembrane region" description="Helical" evidence="1">
    <location>
        <begin position="130"/>
        <end position="158"/>
    </location>
</feature>
<keyword evidence="1" id="KW-1133">Transmembrane helix</keyword>
<dbReference type="Pfam" id="PF08229">
    <property type="entry name" value="SHR3_chaperone"/>
    <property type="match status" value="1"/>
</dbReference>
<keyword evidence="1" id="KW-0472">Membrane</keyword>
<reference evidence="2" key="1">
    <citation type="submission" date="2014-02" db="EMBL/GenBank/DDBJ databases">
        <authorList>
            <person name="Genoscope - CEA"/>
        </authorList>
    </citation>
    <scope>NUCLEOTIDE SEQUENCE</scope>
    <source>
        <strain evidence="2">LS3</strain>
    </source>
</reference>
<name>A0A060T088_BLAAD</name>
<keyword evidence="1" id="KW-0812">Transmembrane</keyword>
<dbReference type="AlphaFoldDB" id="A0A060T088"/>
<accession>A0A060T088</accession>
<dbReference type="GO" id="GO:0051082">
    <property type="term" value="F:unfolded protein binding"/>
    <property type="evidence" value="ECO:0007669"/>
    <property type="project" value="TreeGrafter"/>
</dbReference>
<evidence type="ECO:0000256" key="1">
    <source>
        <dbReference type="SAM" id="Phobius"/>
    </source>
</evidence>
<evidence type="ECO:0000313" key="2">
    <source>
        <dbReference type="EMBL" id="CDP34378.1"/>
    </source>
</evidence>
<dbReference type="PhylomeDB" id="A0A060T088"/>
<proteinExistence type="predicted"/>
<dbReference type="GO" id="GO:0006888">
    <property type="term" value="P:endoplasmic reticulum to Golgi vesicle-mediated transport"/>
    <property type="evidence" value="ECO:0007669"/>
    <property type="project" value="TreeGrafter"/>
</dbReference>
<protein>
    <submittedName>
        <fullName evidence="2">ARAD1C10978p</fullName>
    </submittedName>
</protein>
<dbReference type="PANTHER" id="PTHR28228">
    <property type="entry name" value="SECRETORY COMPONENT PROTEIN SHR3"/>
    <property type="match status" value="1"/>
</dbReference>
<sequence length="184" mass="20755">MPTSATSFATGLILCATSFSLGVLYSSWPYDYWTLWTPGADAETFARSLRHYQAWSSMPQFLYHIHHAVIALGLTGMLIKLYKPSESNKLFDGASLFLYMMAIAIYLTNLRQGSYAVMSGNWGEVDEHTGINVIAASQVFIVLILLGVAGLQLGQFYAEWENDRQVRKALEQERKEKEQSKKEK</sequence>
<dbReference type="EMBL" id="HG937693">
    <property type="protein sequence ID" value="CDP34378.1"/>
    <property type="molecule type" value="Genomic_DNA"/>
</dbReference>
<dbReference type="SMART" id="SM00786">
    <property type="entry name" value="SHR3_chaperone"/>
    <property type="match status" value="1"/>
</dbReference>
<reference evidence="2" key="2">
    <citation type="submission" date="2014-06" db="EMBL/GenBank/DDBJ databases">
        <title>The complete genome of Blastobotrys (Arxula) adeninivorans LS3 - a yeast of biotechnological interest.</title>
        <authorList>
            <person name="Kunze G."/>
            <person name="Gaillardin C."/>
            <person name="Czernicka M."/>
            <person name="Durrens P."/>
            <person name="Martin T."/>
            <person name="Boer E."/>
            <person name="Gabaldon T."/>
            <person name="Cruz J."/>
            <person name="Talla E."/>
            <person name="Marck C."/>
            <person name="Goffeau A."/>
            <person name="Barbe V."/>
            <person name="Baret P."/>
            <person name="Baronian K."/>
            <person name="Beier S."/>
            <person name="Bleykasten C."/>
            <person name="Bode R."/>
            <person name="Casaregola S."/>
            <person name="Despons L."/>
            <person name="Fairhead C."/>
            <person name="Giersberg M."/>
            <person name="Gierski P."/>
            <person name="Hahnel U."/>
            <person name="Hartmann A."/>
            <person name="Jankowska D."/>
            <person name="Jubin C."/>
            <person name="Jung P."/>
            <person name="Lafontaine I."/>
            <person name="Leh-Louis V."/>
            <person name="Lemaire M."/>
            <person name="Marcet-Houben M."/>
            <person name="Mascher M."/>
            <person name="Morel G."/>
            <person name="Richard G.-F."/>
            <person name="Riechen J."/>
            <person name="Sacerdot C."/>
            <person name="Sarkar A."/>
            <person name="Savel G."/>
            <person name="Schacherer J."/>
            <person name="Sherman D."/>
            <person name="Straub M.-L."/>
            <person name="Stein N."/>
            <person name="Thierry A."/>
            <person name="Trautwein-Schult A."/>
            <person name="Westhof E."/>
            <person name="Worch S."/>
            <person name="Dujon B."/>
            <person name="Souciet J.-L."/>
            <person name="Wincker P."/>
            <person name="Scholz U."/>
            <person name="Neuveglise N."/>
        </authorList>
    </citation>
    <scope>NUCLEOTIDE SEQUENCE</scope>
    <source>
        <strain evidence="2">LS3</strain>
    </source>
</reference>
<organism evidence="2">
    <name type="scientific">Blastobotrys adeninivorans</name>
    <name type="common">Yeast</name>
    <name type="synonym">Arxula adeninivorans</name>
    <dbReference type="NCBI Taxonomy" id="409370"/>
    <lineage>
        <taxon>Eukaryota</taxon>
        <taxon>Fungi</taxon>
        <taxon>Dikarya</taxon>
        <taxon>Ascomycota</taxon>
        <taxon>Saccharomycotina</taxon>
        <taxon>Dipodascomycetes</taxon>
        <taxon>Dipodascales</taxon>
        <taxon>Trichomonascaceae</taxon>
        <taxon>Blastobotrys</taxon>
    </lineage>
</organism>
<feature type="transmembrane region" description="Helical" evidence="1">
    <location>
        <begin position="61"/>
        <end position="79"/>
    </location>
</feature>